<dbReference type="AlphaFoldDB" id="A0A183MJB7"/>
<sequence length="98" mass="11159">MKTWTSQVNHRIQWTGWMQLYDLDFADDIAVLSHTPTNAYGAAASVSVGINIHKGKSTSSNTTQRTPTQSYLMEKLWERWKHSHTWSAAASMNKKDSM</sequence>
<organism evidence="1 2">
    <name type="scientific">Schistosoma margrebowiei</name>
    <dbReference type="NCBI Taxonomy" id="48269"/>
    <lineage>
        <taxon>Eukaryota</taxon>
        <taxon>Metazoa</taxon>
        <taxon>Spiralia</taxon>
        <taxon>Lophotrochozoa</taxon>
        <taxon>Platyhelminthes</taxon>
        <taxon>Trematoda</taxon>
        <taxon>Digenea</taxon>
        <taxon>Strigeidida</taxon>
        <taxon>Schistosomatoidea</taxon>
        <taxon>Schistosomatidae</taxon>
        <taxon>Schistosoma</taxon>
    </lineage>
</organism>
<evidence type="ECO:0000313" key="1">
    <source>
        <dbReference type="EMBL" id="VDP20095.1"/>
    </source>
</evidence>
<dbReference type="EMBL" id="UZAI01017070">
    <property type="protein sequence ID" value="VDP20095.1"/>
    <property type="molecule type" value="Genomic_DNA"/>
</dbReference>
<reference evidence="1 2" key="1">
    <citation type="submission" date="2018-11" db="EMBL/GenBank/DDBJ databases">
        <authorList>
            <consortium name="Pathogen Informatics"/>
        </authorList>
    </citation>
    <scope>NUCLEOTIDE SEQUENCE [LARGE SCALE GENOMIC DNA]</scope>
    <source>
        <strain evidence="1 2">Zambia</strain>
    </source>
</reference>
<protein>
    <submittedName>
        <fullName evidence="1">Uncharacterized protein</fullName>
    </submittedName>
</protein>
<keyword evidence="2" id="KW-1185">Reference proteome</keyword>
<dbReference type="Proteomes" id="UP000277204">
    <property type="component" value="Unassembled WGS sequence"/>
</dbReference>
<evidence type="ECO:0000313" key="2">
    <source>
        <dbReference type="Proteomes" id="UP000277204"/>
    </source>
</evidence>
<proteinExistence type="predicted"/>
<gene>
    <name evidence="1" type="ORF">SMRZ_LOCUS16142</name>
</gene>
<name>A0A183MJB7_9TREM</name>
<accession>A0A183MJB7</accession>